<comment type="caution">
    <text evidence="2">The sequence shown here is derived from an EMBL/GenBank/DDBJ whole genome shotgun (WGS) entry which is preliminary data.</text>
</comment>
<evidence type="ECO:0000313" key="2">
    <source>
        <dbReference type="EMBL" id="MDF9914208.1"/>
    </source>
</evidence>
<name>A0ABT6DAP7_9LACO</name>
<gene>
    <name evidence="2" type="ORF">NNA32_08090</name>
</gene>
<evidence type="ECO:0000259" key="1">
    <source>
        <dbReference type="Pfam" id="PF09851"/>
    </source>
</evidence>
<protein>
    <submittedName>
        <fullName evidence="2">SHOCT domain-containing protein</fullName>
    </submittedName>
</protein>
<sequence>MNEFSEQTSNGFQQLTNLDNKYHFYLSPVPFNSLSDFFDSIEKNDTRRFIGYRIHELLSDLGSINSENNIKEILNMLICGAKRDASLSSDKQSPVTQILNSLFENVDNSDDQSAVLKLLYEKLPLSTVDQFVSDQLEENPFFNIIDESRIFFSSSCLVWKKKASTRHVSYQGFRGAFKHLSAGSYDYKQTTDYDLQIVNAGEVLITDRHIYIHPDPNDLESHPQTIDLNNIISVQRTTIVANKKSIDGVMCSQPNSSFFLESSDFRTHREVNNVEIIFSILKRVVTKNTTNMIPDVAKITNSGLIFSGDENLLSMSENELKQKIFSTTNLNVSVQITHAINFNDVDAEDIYVYLKTASDSRSVHDIVEKNDKVIFFEKIVLPLSRLISNLNIQGAAEPTINIYDTLRTEDTKQTTIRIAEISVLSFSSFLPLNDFKTNVYSKTSVSDDAIYESLDDCLQKARAMVKSIDTKPTIINFSSESDTVLAFSIKPKELPKIIASFVRNNELWTELKNELFLAYKYLMEHCTFKNHFILVLASQSNLLTSNIPSTTYDFWFKISELNTDTLDLQDDNQTKAYFENISQDINIMGQYVIQSTSPHSQNEFDSTGADYDKLRKLKELLDDNIITEQDFEKAKSQILGLQ</sequence>
<dbReference type="EMBL" id="JANDJP010000009">
    <property type="protein sequence ID" value="MDF9914208.1"/>
    <property type="molecule type" value="Genomic_DNA"/>
</dbReference>
<reference evidence="2" key="1">
    <citation type="submission" date="2022-06" db="EMBL/GenBank/DDBJ databases">
        <title>Antifungal cultures and metabolites of lactic acid bacteria for use in dairy fermentations.</title>
        <authorList>
            <person name="Zhao Z."/>
            <person name="Gaenzle M."/>
        </authorList>
    </citation>
    <scope>NUCLEOTIDE SEQUENCE</scope>
    <source>
        <strain evidence="2">FUA3126</strain>
    </source>
</reference>
<dbReference type="RefSeq" id="WP_178942890.1">
    <property type="nucleotide sequence ID" value="NZ_JAIWJG010000009.1"/>
</dbReference>
<accession>A0ABT6DAP7</accession>
<dbReference type="Proteomes" id="UP001152867">
    <property type="component" value="Unassembled WGS sequence"/>
</dbReference>
<feature type="domain" description="SHOCT" evidence="1">
    <location>
        <begin position="612"/>
        <end position="639"/>
    </location>
</feature>
<keyword evidence="3" id="KW-1185">Reference proteome</keyword>
<dbReference type="Pfam" id="PF09851">
    <property type="entry name" value="SHOCT"/>
    <property type="match status" value="1"/>
</dbReference>
<proteinExistence type="predicted"/>
<evidence type="ECO:0000313" key="3">
    <source>
        <dbReference type="Proteomes" id="UP001152867"/>
    </source>
</evidence>
<organism evidence="2 3">
    <name type="scientific">Furfurilactobacillus milii</name>
    <dbReference type="NCBI Taxonomy" id="2888272"/>
    <lineage>
        <taxon>Bacteria</taxon>
        <taxon>Bacillati</taxon>
        <taxon>Bacillota</taxon>
        <taxon>Bacilli</taxon>
        <taxon>Lactobacillales</taxon>
        <taxon>Lactobacillaceae</taxon>
        <taxon>Furfurilactobacillus</taxon>
    </lineage>
</organism>
<dbReference type="InterPro" id="IPR018649">
    <property type="entry name" value="SHOCT"/>
</dbReference>